<dbReference type="NCBIfam" id="TIGR01470">
    <property type="entry name" value="cysG_Nterm"/>
    <property type="match status" value="1"/>
</dbReference>
<evidence type="ECO:0000256" key="7">
    <source>
        <dbReference type="ARBA" id="ARBA00023002"/>
    </source>
</evidence>
<evidence type="ECO:0000256" key="6">
    <source>
        <dbReference type="ARBA" id="ARBA00022691"/>
    </source>
</evidence>
<dbReference type="InterPro" id="IPR014777">
    <property type="entry name" value="4pyrrole_Mease_sub1"/>
</dbReference>
<dbReference type="InterPro" id="IPR003043">
    <property type="entry name" value="Uropor_MeTrfase_CS"/>
</dbReference>
<evidence type="ECO:0000256" key="12">
    <source>
        <dbReference type="ARBA" id="ARBA00025705"/>
    </source>
</evidence>
<sequence>MPLASRQPRITAPRIDPLAVLPIFLRLEGRRALVVGHSAAAAWKAELLAATGATTCLACVGDAPLAPELAALVDAGRISWLGAYEPQQLRGMAVAVFDAETDEQAAQFRDQALAAGIPHNVIDRPDFCSFQFGGIVNRSPVVIGISTSGAAPILGQAVRRRIEFALPATLAAWAERAARMRRTVLETLQPGAERRRFWERFADLALAPASPAEAGDLAQLVDEARRGEVAAPVGRVTLVGAGPGDPDLLTVKAVRALQAADVILFDDLVSDGVLELARREARRMMVGKRGGRASCAQDDINAMALKLARQGKNVVRLKSGDPMVFGRAGEEIEVLRAEGIAVEVVPGITAASALASSLGASLTHRDHAHSVRFVTGHGRDGDMPDLDWRGLADPETTLAVYMGGRTAPEFARRLLAEGRAAATPVVLAQSVSRPEQTIRHTTLASLATEPSSRSDGPVLVGIGEAFRPAAQAEIYHPDTAQTLLFGT</sequence>
<feature type="domain" description="Sirohaem synthase dimerisation" evidence="16">
    <location>
        <begin position="170"/>
        <end position="207"/>
    </location>
</feature>
<dbReference type="InterPro" id="IPR006366">
    <property type="entry name" value="CobA/CysG_C"/>
</dbReference>
<evidence type="ECO:0000256" key="8">
    <source>
        <dbReference type="ARBA" id="ARBA00023027"/>
    </source>
</evidence>
<evidence type="ECO:0000313" key="18">
    <source>
        <dbReference type="Proteomes" id="UP001549321"/>
    </source>
</evidence>
<keyword evidence="4 14" id="KW-0489">Methyltransferase</keyword>
<dbReference type="NCBIfam" id="NF007922">
    <property type="entry name" value="PRK10637.1"/>
    <property type="match status" value="1"/>
</dbReference>
<comment type="catalytic activity">
    <reaction evidence="13">
        <text>precorrin-2 + NAD(+) = sirohydrochlorin + NADH + 2 H(+)</text>
        <dbReference type="Rhea" id="RHEA:15613"/>
        <dbReference type="ChEBI" id="CHEBI:15378"/>
        <dbReference type="ChEBI" id="CHEBI:57540"/>
        <dbReference type="ChEBI" id="CHEBI:57945"/>
        <dbReference type="ChEBI" id="CHEBI:58351"/>
        <dbReference type="ChEBI" id="CHEBI:58827"/>
        <dbReference type="EC" id="1.3.1.76"/>
    </reaction>
</comment>
<dbReference type="PANTHER" id="PTHR45790">
    <property type="entry name" value="SIROHEME SYNTHASE-RELATED"/>
    <property type="match status" value="1"/>
</dbReference>
<dbReference type="NCBIfam" id="TIGR01469">
    <property type="entry name" value="cobA_cysG_Cterm"/>
    <property type="match status" value="1"/>
</dbReference>
<keyword evidence="5 14" id="KW-0808">Transferase</keyword>
<dbReference type="Pfam" id="PF10414">
    <property type="entry name" value="CysG_dimeriser"/>
    <property type="match status" value="1"/>
</dbReference>
<dbReference type="InterPro" id="IPR012409">
    <property type="entry name" value="Sirohaem_synth"/>
</dbReference>
<dbReference type="Gene3D" id="3.40.50.720">
    <property type="entry name" value="NAD(P)-binding Rossmann-like Domain"/>
    <property type="match status" value="1"/>
</dbReference>
<feature type="domain" description="Tetrapyrrole methylase" evidence="15">
    <location>
        <begin position="235"/>
        <end position="446"/>
    </location>
</feature>
<dbReference type="SUPFAM" id="SSF53790">
    <property type="entry name" value="Tetrapyrrole methylase"/>
    <property type="match status" value="1"/>
</dbReference>
<dbReference type="NCBIfam" id="NF004790">
    <property type="entry name" value="PRK06136.1"/>
    <property type="match status" value="1"/>
</dbReference>
<dbReference type="Gene3D" id="3.40.1010.10">
    <property type="entry name" value="Cobalt-precorrin-4 Transmethylase, Domain 1"/>
    <property type="match status" value="1"/>
</dbReference>
<dbReference type="InterPro" id="IPR000878">
    <property type="entry name" value="4pyrrol_Mease"/>
</dbReference>
<evidence type="ECO:0000256" key="14">
    <source>
        <dbReference type="RuleBase" id="RU003960"/>
    </source>
</evidence>
<dbReference type="InterPro" id="IPR019478">
    <property type="entry name" value="Sirohaem_synthase_dimer_dom"/>
</dbReference>
<evidence type="ECO:0000256" key="13">
    <source>
        <dbReference type="ARBA" id="ARBA00047561"/>
    </source>
</evidence>
<dbReference type="InterPro" id="IPR050161">
    <property type="entry name" value="Siro_Cobalamin_biosynth"/>
</dbReference>
<dbReference type="PIRSF" id="PIRSF036426">
    <property type="entry name" value="Sirohaem_synth"/>
    <property type="match status" value="1"/>
</dbReference>
<dbReference type="PANTHER" id="PTHR45790:SF3">
    <property type="entry name" value="S-ADENOSYL-L-METHIONINE-DEPENDENT UROPORPHYRINOGEN III METHYLTRANSFERASE, CHLOROPLASTIC"/>
    <property type="match status" value="1"/>
</dbReference>
<evidence type="ECO:0000256" key="10">
    <source>
        <dbReference type="ARBA" id="ARBA00023244"/>
    </source>
</evidence>
<comment type="caution">
    <text evidence="17">The sequence shown here is derived from an EMBL/GenBank/DDBJ whole genome shotgun (WGS) entry which is preliminary data.</text>
</comment>
<evidence type="ECO:0000256" key="1">
    <source>
        <dbReference type="ARBA" id="ARBA00005010"/>
    </source>
</evidence>
<dbReference type="InterPro" id="IPR035996">
    <property type="entry name" value="4pyrrol_Methylase_sf"/>
</dbReference>
<evidence type="ECO:0000256" key="4">
    <source>
        <dbReference type="ARBA" id="ARBA00022603"/>
    </source>
</evidence>
<evidence type="ECO:0000259" key="16">
    <source>
        <dbReference type="Pfam" id="PF10414"/>
    </source>
</evidence>
<keyword evidence="9 17" id="KW-0456">Lyase</keyword>
<evidence type="ECO:0000259" key="15">
    <source>
        <dbReference type="Pfam" id="PF00590"/>
    </source>
</evidence>
<dbReference type="CDD" id="cd11642">
    <property type="entry name" value="SUMT"/>
    <property type="match status" value="1"/>
</dbReference>
<name>A0ABV2R2S1_9HYPH</name>
<dbReference type="EC" id="2.1.1.107" evidence="17"/>
<evidence type="ECO:0000313" key="17">
    <source>
        <dbReference type="EMBL" id="MET4635341.1"/>
    </source>
</evidence>
<dbReference type="SUPFAM" id="SSF51735">
    <property type="entry name" value="NAD(P)-binding Rossmann-fold domains"/>
    <property type="match status" value="1"/>
</dbReference>
<dbReference type="GO" id="GO:0004851">
    <property type="term" value="F:uroporphyrin-III C-methyltransferase activity"/>
    <property type="evidence" value="ECO:0007669"/>
    <property type="project" value="UniProtKB-EC"/>
</dbReference>
<dbReference type="RefSeq" id="WP_354552624.1">
    <property type="nucleotide sequence ID" value="NZ_JBEPSM010000002.1"/>
</dbReference>
<dbReference type="EC" id="4.99.1.4" evidence="17"/>
<dbReference type="GO" id="GO:0043115">
    <property type="term" value="F:precorrin-2 dehydrogenase activity"/>
    <property type="evidence" value="ECO:0007669"/>
    <property type="project" value="UniProtKB-EC"/>
</dbReference>
<evidence type="ECO:0000256" key="11">
    <source>
        <dbReference type="ARBA" id="ARBA00023268"/>
    </source>
</evidence>
<dbReference type="Pfam" id="PF00590">
    <property type="entry name" value="TP_methylase"/>
    <property type="match status" value="1"/>
</dbReference>
<dbReference type="EC" id="1.3.1.76" evidence="17"/>
<keyword evidence="3" id="KW-0169">Cobalamin biosynthesis</keyword>
<dbReference type="Proteomes" id="UP001549321">
    <property type="component" value="Unassembled WGS sequence"/>
</dbReference>
<keyword evidence="10" id="KW-0627">Porphyrin biosynthesis</keyword>
<dbReference type="Pfam" id="PF13241">
    <property type="entry name" value="NAD_binding_7"/>
    <property type="match status" value="1"/>
</dbReference>
<dbReference type="PROSITE" id="PS00839">
    <property type="entry name" value="SUMT_1"/>
    <property type="match status" value="1"/>
</dbReference>
<dbReference type="GO" id="GO:0051266">
    <property type="term" value="F:sirohydrochlorin ferrochelatase activity"/>
    <property type="evidence" value="ECO:0007669"/>
    <property type="project" value="UniProtKB-EC"/>
</dbReference>
<accession>A0ABV2R2S1</accession>
<evidence type="ECO:0000256" key="5">
    <source>
        <dbReference type="ARBA" id="ARBA00022679"/>
    </source>
</evidence>
<keyword evidence="8" id="KW-0520">NAD</keyword>
<dbReference type="PROSITE" id="PS00840">
    <property type="entry name" value="SUMT_2"/>
    <property type="match status" value="1"/>
</dbReference>
<dbReference type="Gene3D" id="3.30.950.10">
    <property type="entry name" value="Methyltransferase, Cobalt-precorrin-4 Transmethylase, Domain 2"/>
    <property type="match status" value="1"/>
</dbReference>
<gene>
    <name evidence="17" type="ORF">ABIE08_003287</name>
</gene>
<organism evidence="17 18">
    <name type="scientific">Kaistia defluvii</name>
    <dbReference type="NCBI Taxonomy" id="410841"/>
    <lineage>
        <taxon>Bacteria</taxon>
        <taxon>Pseudomonadati</taxon>
        <taxon>Pseudomonadota</taxon>
        <taxon>Alphaproteobacteria</taxon>
        <taxon>Hyphomicrobiales</taxon>
        <taxon>Kaistiaceae</taxon>
        <taxon>Kaistia</taxon>
    </lineage>
</organism>
<proteinExistence type="inferred from homology"/>
<reference evidence="17 18" key="1">
    <citation type="submission" date="2024-06" db="EMBL/GenBank/DDBJ databases">
        <title>Sorghum-associated microbial communities from plants grown in Nebraska, USA.</title>
        <authorList>
            <person name="Schachtman D."/>
        </authorList>
    </citation>
    <scope>NUCLEOTIDE SEQUENCE [LARGE SCALE GENOMIC DNA]</scope>
    <source>
        <strain evidence="17 18">3207</strain>
    </source>
</reference>
<keyword evidence="6" id="KW-0949">S-adenosyl-L-methionine</keyword>
<dbReference type="InterPro" id="IPR014776">
    <property type="entry name" value="4pyrrole_Mease_sub2"/>
</dbReference>
<comment type="pathway">
    <text evidence="1">Porphyrin-containing compound metabolism; siroheme biosynthesis; sirohydrochlorin from precorrin-2: step 1/1.</text>
</comment>
<protein>
    <submittedName>
        <fullName evidence="17">Uroporphyrin-III C-methyltransferase/precorrin-2 dehydrogenase/sirohydrochlorin ferrochelatase</fullName>
        <ecNumber evidence="17">1.3.1.76</ecNumber>
        <ecNumber evidence="17">2.1.1.107</ecNumber>
        <ecNumber evidence="17">4.99.1.4</ecNumber>
    </submittedName>
</protein>
<keyword evidence="18" id="KW-1185">Reference proteome</keyword>
<keyword evidence="11" id="KW-0511">Multifunctional enzyme</keyword>
<dbReference type="GO" id="GO:0032259">
    <property type="term" value="P:methylation"/>
    <property type="evidence" value="ECO:0007669"/>
    <property type="project" value="UniProtKB-KW"/>
</dbReference>
<dbReference type="SUPFAM" id="SSF75615">
    <property type="entry name" value="Siroheme synthase middle domains-like"/>
    <property type="match status" value="1"/>
</dbReference>
<comment type="pathway">
    <text evidence="12">Porphyrin-containing compound metabolism; siroheme biosynthesis; precorrin-2 from uroporphyrinogen III: step 1/1.</text>
</comment>
<dbReference type="InterPro" id="IPR036291">
    <property type="entry name" value="NAD(P)-bd_dom_sf"/>
</dbReference>
<dbReference type="InterPro" id="IPR006367">
    <property type="entry name" value="Sirohaem_synthase_N"/>
</dbReference>
<evidence type="ECO:0000256" key="3">
    <source>
        <dbReference type="ARBA" id="ARBA00022573"/>
    </source>
</evidence>
<evidence type="ECO:0000256" key="9">
    <source>
        <dbReference type="ARBA" id="ARBA00023239"/>
    </source>
</evidence>
<dbReference type="EMBL" id="JBEPSM010000002">
    <property type="protein sequence ID" value="MET4635341.1"/>
    <property type="molecule type" value="Genomic_DNA"/>
</dbReference>
<evidence type="ECO:0000256" key="2">
    <source>
        <dbReference type="ARBA" id="ARBA00005879"/>
    </source>
</evidence>
<comment type="similarity">
    <text evidence="2 14">Belongs to the precorrin methyltransferase family.</text>
</comment>
<dbReference type="Gene3D" id="3.30.160.110">
    <property type="entry name" value="Siroheme synthase, domain 2"/>
    <property type="match status" value="1"/>
</dbReference>
<keyword evidence="7 17" id="KW-0560">Oxidoreductase</keyword>